<organism evidence="2 3">
    <name type="scientific">Rhizoclosmatium globosum</name>
    <dbReference type="NCBI Taxonomy" id="329046"/>
    <lineage>
        <taxon>Eukaryota</taxon>
        <taxon>Fungi</taxon>
        <taxon>Fungi incertae sedis</taxon>
        <taxon>Chytridiomycota</taxon>
        <taxon>Chytridiomycota incertae sedis</taxon>
        <taxon>Chytridiomycetes</taxon>
        <taxon>Chytridiales</taxon>
        <taxon>Chytriomycetaceae</taxon>
        <taxon>Rhizoclosmatium</taxon>
    </lineage>
</organism>
<sequence>MDTTLLSTETRLNPSNKETDTSPTPGPMFDAALSSPQGVPPPAEDAPQIQLQMHKLQQLQTALALAPLVSLPPSTTSTLPPSPKRDPARASDYSHYSLNEYQPEYSAPISNLNYDDNVTATTSPDRMIHDNPLQDQLHDQQYHQQQYQQNQYYDQSMTDADVSGDRQSATVDLYETYGSESSVPPRPESASAISREGDIQSLDDARSTGSIHPHRQQNYPPSSNSFDDRRDGSRNDSGDLRGRNRNNNYNHNTPNRNNNLNRGNNNREFNNNRTSLPPQSRDNTRGDVNRDNRTDDRRGNNNDRRPVSRSPPPIRRKRDDDDDSRSYGGSKRSKVSEEPDSSRRRELRNNATRSERDEAIHSILRLCDNAEKLDKALELVKALISDTSSSSEKRLSLNEQIAVIRKVMVAACRARRVRIAQQAYELIIDLRASYEPSSADLIELLSMYVATGKADLMSDMVSSVKPSLSVSTIAVLWQTTLVGPKKGRSILVALTKLLLGAMDKTPASNEFFGIVVMDLIAANLHDWVEKILSKLNIGNVPTRSNYSAHMAPRTSIPLKRGVLIAVVEYYISSRNTAGAFECLKYMYDVGYAFHEESLFGCFKLALSGNETDMIDEIFKMVKGVSGMYLSTPVLFDRILAVAVSNDKVSHAIDIVEHMAQTKTRPGAWSSILPVMRLASSLDMLQKFVGVFNVFFTSEGEGGGSAPHSDMDPSLISELVTNCVAHGMFTHAFWYFKYMSHASIPRTHEAYRSLVFALEQDPRGLKAESMGLWTDIGTNQYPISSDQTCTIFKALLLHGGLDAKKAALEIYDSTYGQERKHLITTVNPNALLDFIFYFDRDNEGFALFEDLCDADPTWPSTLTDNVSILLFQKGGDQGRFDVLQLVVDRLRASGQTVPNRQLVRNLIGCLASVRSNDPQRVLLATQIYIWGVKAGTSGYIKTKELSNLNLRLEECWCLLDIRLHLLRCLEWMHREVPKNQINGDLKVFLPPVCSVLNSNPSGNSIVKLKGPVLANCVKYEIKSWFGNKIDVRVETDDRDRDGSKSYLVLAKQTVLDWMAYNFGPTYDTDSIFNCMPEIKDKMFEGGTLLFSKEGREQNQDRKPDYRRNDMNRGNNNRNDGGGNQFRGNNYNRDDRRDDRAGGNNFDRGARHFKRDEMGRIRRDDYGSTRYDSGNNAGGGPGGRDNNAPIAARLDDSYGDASGSVAPVDRAQYDEFEYQNPARGNRDDFVGGGVGSNADDYRGAGRM</sequence>
<feature type="region of interest" description="Disordered" evidence="1">
    <location>
        <begin position="1089"/>
        <end position="1245"/>
    </location>
</feature>
<feature type="compositionally biased region" description="Basic and acidic residues" evidence="1">
    <location>
        <begin position="1091"/>
        <end position="1109"/>
    </location>
</feature>
<comment type="caution">
    <text evidence="2">The sequence shown here is derived from an EMBL/GenBank/DDBJ whole genome shotgun (WGS) entry which is preliminary data.</text>
</comment>
<feature type="compositionally biased region" description="Basic and acidic residues" evidence="1">
    <location>
        <begin position="1146"/>
        <end position="1165"/>
    </location>
</feature>
<dbReference type="OrthoDB" id="2155186at2759"/>
<proteinExistence type="predicted"/>
<feature type="region of interest" description="Disordered" evidence="1">
    <location>
        <begin position="72"/>
        <end position="91"/>
    </location>
</feature>
<accession>A0A1Y2CFW4</accession>
<feature type="compositionally biased region" description="Basic and acidic residues" evidence="1">
    <location>
        <begin position="226"/>
        <end position="242"/>
    </location>
</feature>
<feature type="region of interest" description="Disordered" evidence="1">
    <location>
        <begin position="1"/>
        <end position="47"/>
    </location>
</feature>
<evidence type="ECO:0000313" key="2">
    <source>
        <dbReference type="EMBL" id="ORY45941.1"/>
    </source>
</evidence>
<name>A0A1Y2CFW4_9FUNG</name>
<feature type="compositionally biased region" description="Basic and acidic residues" evidence="1">
    <location>
        <begin position="282"/>
        <end position="306"/>
    </location>
</feature>
<reference evidence="2 3" key="1">
    <citation type="submission" date="2016-07" db="EMBL/GenBank/DDBJ databases">
        <title>Pervasive Adenine N6-methylation of Active Genes in Fungi.</title>
        <authorList>
            <consortium name="DOE Joint Genome Institute"/>
            <person name="Mondo S.J."/>
            <person name="Dannebaum R.O."/>
            <person name="Kuo R.C."/>
            <person name="Labutti K."/>
            <person name="Haridas S."/>
            <person name="Kuo A."/>
            <person name="Salamov A."/>
            <person name="Ahrendt S.R."/>
            <person name="Lipzen A."/>
            <person name="Sullivan W."/>
            <person name="Andreopoulos W.B."/>
            <person name="Clum A."/>
            <person name="Lindquist E."/>
            <person name="Daum C."/>
            <person name="Ramamoorthy G.K."/>
            <person name="Gryganskyi A."/>
            <person name="Culley D."/>
            <person name="Magnuson J.K."/>
            <person name="James T.Y."/>
            <person name="O'Malley M.A."/>
            <person name="Stajich J.E."/>
            <person name="Spatafora J.W."/>
            <person name="Visel A."/>
            <person name="Grigoriev I.V."/>
        </authorList>
    </citation>
    <scope>NUCLEOTIDE SEQUENCE [LARGE SCALE GENOMIC DNA]</scope>
    <source>
        <strain evidence="2 3">JEL800</strain>
    </source>
</reference>
<gene>
    <name evidence="2" type="ORF">BCR33DRAFT_765170</name>
</gene>
<feature type="compositionally biased region" description="Low complexity" evidence="1">
    <location>
        <begin position="245"/>
        <end position="273"/>
    </location>
</feature>
<feature type="compositionally biased region" description="Polar residues" evidence="1">
    <location>
        <begin position="108"/>
        <end position="124"/>
    </location>
</feature>
<feature type="compositionally biased region" description="Basic and acidic residues" evidence="1">
    <location>
        <begin position="195"/>
        <end position="206"/>
    </location>
</feature>
<evidence type="ECO:0000256" key="1">
    <source>
        <dbReference type="SAM" id="MobiDB-lite"/>
    </source>
</evidence>
<dbReference type="EMBL" id="MCGO01000018">
    <property type="protein sequence ID" value="ORY45941.1"/>
    <property type="molecule type" value="Genomic_DNA"/>
</dbReference>
<dbReference type="AlphaFoldDB" id="A0A1Y2CFW4"/>
<feature type="region of interest" description="Disordered" evidence="1">
    <location>
        <begin position="175"/>
        <end position="355"/>
    </location>
</feature>
<dbReference type="Proteomes" id="UP000193642">
    <property type="component" value="Unassembled WGS sequence"/>
</dbReference>
<feature type="compositionally biased region" description="Polar residues" evidence="1">
    <location>
        <begin position="1"/>
        <end position="16"/>
    </location>
</feature>
<evidence type="ECO:0000313" key="3">
    <source>
        <dbReference type="Proteomes" id="UP000193642"/>
    </source>
</evidence>
<protein>
    <submittedName>
        <fullName evidence="2">Uncharacterized protein</fullName>
    </submittedName>
</protein>
<feature type="compositionally biased region" description="Basic and acidic residues" evidence="1">
    <location>
        <begin position="334"/>
        <end position="355"/>
    </location>
</feature>
<feature type="region of interest" description="Disordered" evidence="1">
    <location>
        <begin position="107"/>
        <end position="131"/>
    </location>
</feature>
<keyword evidence="3" id="KW-1185">Reference proteome</keyword>
<feature type="compositionally biased region" description="Basic and acidic residues" evidence="1">
    <location>
        <begin position="1130"/>
        <end position="1139"/>
    </location>
</feature>